<evidence type="ECO:0000256" key="1">
    <source>
        <dbReference type="SAM" id="MobiDB-lite"/>
    </source>
</evidence>
<dbReference type="Gene3D" id="3.40.50.300">
    <property type="entry name" value="P-loop containing nucleotide triphosphate hydrolases"/>
    <property type="match status" value="1"/>
</dbReference>
<reference evidence="2" key="1">
    <citation type="journal article" date="2018" name="J. Virol.">
        <title>Crustacean Genome Exploration Reveals the Evolutionary Origin of White Spot Syndrome Virus.</title>
        <authorList>
            <person name="Kawato S."/>
            <person name="Shitara A."/>
            <person name="Wang Y."/>
            <person name="Nozaki R."/>
            <person name="Kondo H."/>
            <person name="Hirono I."/>
        </authorList>
    </citation>
    <scope>NUCLEOTIDE SEQUENCE</scope>
    <source>
        <strain evidence="2">Kochi-1</strain>
    </source>
</reference>
<sequence>MLRHRDEHEVMASYPFLATRTQVWRKAVTNASTAAHLSTVVKLPENPTIAKNSLMSMSNQQALAVRYLRNSVAISYSSGGISVFHLGGLPGAGKTTIVKELIAELNDSKLIDTERDDILLCSKSNSAKASLMSACETDKGVLLYPAGSFATLNSGFSIPVVHNSNEVTRERVNDSANWLIRKILNSGLGNLQFLAIDEYTMSSCREIVYIDAILRMIKFRPDIPFGGVFVLFLGDNRQNSAVVEDSDNGIQQKPKRKAATPEGADHNGFRRGGVENEFDSDTKLYTDLFIKILKNFASKDCFGSVKILKKTIFKRLDVLTKKEQCVASTNKDIILAHDTKINNKKKEDRKVEKINEDGFDSDDEIFSNDLLLQMMDGTITSSSSPPSYFCSGTDTFSTRCKNIAEANTASIKREQKQFEWGKMTTMDILKGAPLSAVVEEGLKSEIEHLQCLKNMPETELERYARDIFSEIIKTATKAMKEIDYSGREKFYIVSSLSERFKDAHVTTLMDEEILNAKLLFGHDKMCCDALPFKSAQKRSLVIAACVRNAFIRDGCDIKEQVPIAKYFRDNLYQLAEFLKDDVVSYKDMLEKSIHIKRILEENKQQPKKIELKKIEQEEEEEEEEYCDDGEEEEERAMSRPDVPQEVNVDSSTNERVGVLVSFHVTWYKWLSSTQPSDLVRSRIWHLYMLVRIRQLSDNKLPPSFDKAAVSGRLFFPNTTAAAGIECNNSEDYHDEYWLRLLSMPVSAGGDNQQSLLLPAYSSYLSAVSRTYIMSSLKRVNAVKHSYALMYGVSLLDMTVDVNELVDSRPVSCLSKPIGYNREFNVKEYFDTIFPCMVDEYLMHRHSAVISAAECMEKVKDSLKVSHAVSLAKQLNSQAAKNGGALRYTDKSVFLAMRMLTSIAQGNMRSQSMKKEIEEDSRPPDAKSLKQSLGDRFASKVAAANKNIDESRRNKMMGAITLTRRHALKNAVSHLVDASIINQSSNTANSIKTTKSDTKFVIKNIDVSYINPQTPIRHIDKEKILAAIRHSTSLSQPFIDPVTDHRLLKESLHLRKFTKVLTDLRNKVTHVKSVNLYQGQNVVFTNTNVKQIHGTAERFVTKDTGVITDIVVKNGVTTVFVLVERLGKNAIQLTEGRHFLGVEKFRNAYVRYIPLDSSQAMTIYSCQGQTFCRDTIVDLTGASAQDAYVAITRNNDPLNLYVVQTHETERKNLSNIKCSMLKDKANLMPIGGVGKLGGEEFVNYDAINVAKEVLNCVIVDGDEKSCQYSLFDPTRDTVTAAQRFIMSRSGNALAFNSLWMTNTSKILLKDGGLSAELDRIDEFFFGPGKSEYAKYYTDTTNDKIMELFTAVTRSVTHYAMASGTHIKTPSLKLMEDHIEKHKNKKDYVKIHPCFLNASPMKDSLSALFYDVAPHSKTIAVLQFYLHYLFLVYEQLHICNSSFAFLSSTSPVLNQHTRPVFENRKLPTSCTIYIPGGGLGYESKDFKESRDGGARDHLC</sequence>
<dbReference type="InterPro" id="IPR027417">
    <property type="entry name" value="P-loop_NTPase"/>
</dbReference>
<feature type="compositionally biased region" description="Basic and acidic residues" evidence="1">
    <location>
        <begin position="263"/>
        <end position="272"/>
    </location>
</feature>
<protein>
    <submittedName>
        <fullName evidence="2">Wsv447-like protein</fullName>
    </submittedName>
</protein>
<accession>A0A401IPR5</accession>
<feature type="region of interest" description="Disordered" evidence="1">
    <location>
        <begin position="243"/>
        <end position="272"/>
    </location>
</feature>
<organism evidence="2">
    <name type="scientific">Sesarmops intermedium nimavirus</name>
    <dbReference type="NCBI Taxonomy" id="2133796"/>
    <lineage>
        <taxon>Viruses</taxon>
        <taxon>Viruses incertae sedis</taxon>
        <taxon>Naldaviricetes</taxon>
        <taxon>Nimaviridae</taxon>
    </lineage>
</organism>
<comment type="caution">
    <text evidence="2">The sequence shown here is derived from an EMBL/GenBank/DDBJ whole genome shotgun (WGS) entry which is preliminary data.</text>
</comment>
<feature type="region of interest" description="Disordered" evidence="1">
    <location>
        <begin position="907"/>
        <end position="930"/>
    </location>
</feature>
<dbReference type="SUPFAM" id="SSF52540">
    <property type="entry name" value="P-loop containing nucleoside triphosphate hydrolases"/>
    <property type="match status" value="2"/>
</dbReference>
<feature type="region of interest" description="Disordered" evidence="1">
    <location>
        <begin position="611"/>
        <end position="650"/>
    </location>
</feature>
<feature type="compositionally biased region" description="Acidic residues" evidence="1">
    <location>
        <begin position="616"/>
        <end position="634"/>
    </location>
</feature>
<proteinExistence type="predicted"/>
<name>A0A401IPR5_9VIRU</name>
<feature type="compositionally biased region" description="Basic and acidic residues" evidence="1">
    <location>
        <begin position="912"/>
        <end position="927"/>
    </location>
</feature>
<evidence type="ECO:0000313" key="2">
    <source>
        <dbReference type="EMBL" id="GBG35614.1"/>
    </source>
</evidence>
<dbReference type="EMBL" id="BFCG01000007">
    <property type="protein sequence ID" value="GBG35614.1"/>
    <property type="molecule type" value="Genomic_DNA"/>
</dbReference>